<keyword evidence="1" id="KW-1133">Transmembrane helix</keyword>
<gene>
    <name evidence="3" type="ORF">L0N21_16690</name>
</gene>
<evidence type="ECO:0000256" key="2">
    <source>
        <dbReference type="SAM" id="SignalP"/>
    </source>
</evidence>
<evidence type="ECO:0000313" key="4">
    <source>
        <dbReference type="Proteomes" id="UP001199915"/>
    </source>
</evidence>
<evidence type="ECO:0000313" key="3">
    <source>
        <dbReference type="EMBL" id="MCG4767125.1"/>
    </source>
</evidence>
<dbReference type="EMBL" id="JAKNFS010000032">
    <property type="protein sequence ID" value="MCG4767125.1"/>
    <property type="molecule type" value="Genomic_DNA"/>
</dbReference>
<evidence type="ECO:0000256" key="1">
    <source>
        <dbReference type="SAM" id="Phobius"/>
    </source>
</evidence>
<sequence>MKKIITCLLTLSMMFMFSATAFASDFSGNAESELSNISDKIVTAVNDVYSDKNISITAEDINYDSAFKIYVDTNVFKLSTNVVGEIENALENGNYIYLLPIDTVNGTVVVNFQKGLPLSENAKAILSEEEQQEVLDNAGKWVISSLALYKNGNSNYDYEKKLSSIIDEIPADTILVGGLPIFQDVVALIPNSDGVIEEIVPVTATDYDENLVTYARSNSVIYDYEQVKEIANDLPEANSDMAGGTDVKDVDHSQVTYGRFIWGILALSVFGCAFFFFKKRNRF</sequence>
<dbReference type="AlphaFoldDB" id="A0AAE3F3T8"/>
<keyword evidence="1" id="KW-0812">Transmembrane</keyword>
<feature type="transmembrane region" description="Helical" evidence="1">
    <location>
        <begin position="260"/>
        <end position="277"/>
    </location>
</feature>
<comment type="caution">
    <text evidence="3">The sequence shown here is derived from an EMBL/GenBank/DDBJ whole genome shotgun (WGS) entry which is preliminary data.</text>
</comment>
<accession>A0AAE3F3T8</accession>
<proteinExistence type="predicted"/>
<dbReference type="RefSeq" id="WP_119207865.1">
    <property type="nucleotide sequence ID" value="NZ_JAAITR010000007.1"/>
</dbReference>
<reference evidence="3" key="1">
    <citation type="submission" date="2022-01" db="EMBL/GenBank/DDBJ databases">
        <title>Collection of gut derived symbiotic bacterial strains cultured from healthy donors.</title>
        <authorList>
            <person name="Lin H."/>
            <person name="Kohout C."/>
            <person name="Waligurski E."/>
            <person name="Pamer E.G."/>
        </authorList>
    </citation>
    <scope>NUCLEOTIDE SEQUENCE</scope>
    <source>
        <strain evidence="3">DFI.5.49</strain>
    </source>
</reference>
<dbReference type="Proteomes" id="UP001199915">
    <property type="component" value="Unassembled WGS sequence"/>
</dbReference>
<feature type="chain" id="PRO_5042286906" evidence="2">
    <location>
        <begin position="24"/>
        <end position="283"/>
    </location>
</feature>
<keyword evidence="2" id="KW-0732">Signal</keyword>
<organism evidence="3 4">
    <name type="scientific">Fusicatenibacter saccharivorans</name>
    <dbReference type="NCBI Taxonomy" id="1150298"/>
    <lineage>
        <taxon>Bacteria</taxon>
        <taxon>Bacillati</taxon>
        <taxon>Bacillota</taxon>
        <taxon>Clostridia</taxon>
        <taxon>Lachnospirales</taxon>
        <taxon>Lachnospiraceae</taxon>
        <taxon>Fusicatenibacter</taxon>
    </lineage>
</organism>
<protein>
    <submittedName>
        <fullName evidence="3">Uncharacterized protein</fullName>
    </submittedName>
</protein>
<name>A0AAE3F3T8_9FIRM</name>
<dbReference type="GeneID" id="79855354"/>
<feature type="signal peptide" evidence="2">
    <location>
        <begin position="1"/>
        <end position="23"/>
    </location>
</feature>
<keyword evidence="1" id="KW-0472">Membrane</keyword>